<keyword evidence="1" id="KW-0472">Membrane</keyword>
<dbReference type="SUPFAM" id="SSF54184">
    <property type="entry name" value="Penicillin-binding protein 2x (pbp-2x), c-terminal domain"/>
    <property type="match status" value="1"/>
</dbReference>
<proteinExistence type="predicted"/>
<protein>
    <submittedName>
        <fullName evidence="3">PASTA domain-containing protein</fullName>
    </submittedName>
</protein>
<dbReference type="Gene3D" id="3.30.10.20">
    <property type="match status" value="3"/>
</dbReference>
<feature type="domain" description="PASTA" evidence="2">
    <location>
        <begin position="41"/>
        <end position="108"/>
    </location>
</feature>
<reference evidence="3 4" key="1">
    <citation type="submission" date="2020-09" db="EMBL/GenBank/DDBJ databases">
        <title>Echinicola sp. CAU 1574 isolated from sand of Sido Beach.</title>
        <authorList>
            <person name="Kim W."/>
        </authorList>
    </citation>
    <scope>NUCLEOTIDE SEQUENCE [LARGE SCALE GENOMIC DNA]</scope>
    <source>
        <strain evidence="3 4">CAU 1574</strain>
    </source>
</reference>
<organism evidence="3 4">
    <name type="scientific">Echinicola arenosa</name>
    <dbReference type="NCBI Taxonomy" id="2774144"/>
    <lineage>
        <taxon>Bacteria</taxon>
        <taxon>Pseudomonadati</taxon>
        <taxon>Bacteroidota</taxon>
        <taxon>Cytophagia</taxon>
        <taxon>Cytophagales</taxon>
        <taxon>Cyclobacteriaceae</taxon>
        <taxon>Echinicola</taxon>
    </lineage>
</organism>
<dbReference type="Pfam" id="PF03793">
    <property type="entry name" value="PASTA"/>
    <property type="match status" value="2"/>
</dbReference>
<dbReference type="InterPro" id="IPR005543">
    <property type="entry name" value="PASTA_dom"/>
</dbReference>
<name>A0ABR9AKI4_9BACT</name>
<accession>A0ABR9AKI4</accession>
<feature type="domain" description="PASTA" evidence="2">
    <location>
        <begin position="110"/>
        <end position="180"/>
    </location>
</feature>
<dbReference type="CDD" id="cd06577">
    <property type="entry name" value="PASTA_pknB"/>
    <property type="match status" value="3"/>
</dbReference>
<keyword evidence="4" id="KW-1185">Reference proteome</keyword>
<keyword evidence="1" id="KW-1133">Transmembrane helix</keyword>
<dbReference type="EMBL" id="JACYTQ010000003">
    <property type="protein sequence ID" value="MBD8489220.1"/>
    <property type="molecule type" value="Genomic_DNA"/>
</dbReference>
<keyword evidence="1" id="KW-0812">Transmembrane</keyword>
<feature type="domain" description="PASTA" evidence="2">
    <location>
        <begin position="183"/>
        <end position="250"/>
    </location>
</feature>
<gene>
    <name evidence="3" type="ORF">IFO69_10735</name>
</gene>
<evidence type="ECO:0000313" key="4">
    <source>
        <dbReference type="Proteomes" id="UP000647133"/>
    </source>
</evidence>
<comment type="caution">
    <text evidence="3">The sequence shown here is derived from an EMBL/GenBank/DDBJ whole genome shotgun (WGS) entry which is preliminary data.</text>
</comment>
<dbReference type="RefSeq" id="WP_192010106.1">
    <property type="nucleotide sequence ID" value="NZ_JACYTQ010000003.1"/>
</dbReference>
<evidence type="ECO:0000256" key="1">
    <source>
        <dbReference type="SAM" id="Phobius"/>
    </source>
</evidence>
<feature type="transmembrane region" description="Helical" evidence="1">
    <location>
        <begin position="12"/>
        <end position="34"/>
    </location>
</feature>
<dbReference type="PROSITE" id="PS51178">
    <property type="entry name" value="PASTA"/>
    <property type="match status" value="3"/>
</dbReference>
<evidence type="ECO:0000259" key="2">
    <source>
        <dbReference type="PROSITE" id="PS51178"/>
    </source>
</evidence>
<dbReference type="SMART" id="SM00740">
    <property type="entry name" value="PASTA"/>
    <property type="match status" value="3"/>
</dbReference>
<evidence type="ECO:0000313" key="3">
    <source>
        <dbReference type="EMBL" id="MBD8489220.1"/>
    </source>
</evidence>
<dbReference type="Proteomes" id="UP000647133">
    <property type="component" value="Unassembled WGS sequence"/>
</dbReference>
<sequence>MSTIKEGSKKVIVHIALILGLLFAVLFVFFQIYLPGYTNHGESVTVPDLENFHYSEIEKYLEARNLRYEITPDSGFVADAQPLAVLKQNPRPGAKVKRDRKIYITLNAENAPLIKMPNLVNSPIKNAQEVLANYGLIRGEIIYTPDIGHNVVLEQKFRGRSIKEGFEIPKGSQIDLVVGDGLGKQSLAIPNVVGMDEEEAEIAIVGSGLRLGRINYVTTDTVPKGTILKQLPPSGIQAKTGELIDLWVSELGVDINF</sequence>